<organism evidence="2 3">
    <name type="scientific">Mycolicibacterium brumae</name>
    <dbReference type="NCBI Taxonomy" id="85968"/>
    <lineage>
        <taxon>Bacteria</taxon>
        <taxon>Bacillati</taxon>
        <taxon>Actinomycetota</taxon>
        <taxon>Actinomycetes</taxon>
        <taxon>Mycobacteriales</taxon>
        <taxon>Mycobacteriaceae</taxon>
        <taxon>Mycolicibacterium</taxon>
    </lineage>
</organism>
<proteinExistence type="predicted"/>
<evidence type="ECO:0000313" key="2">
    <source>
        <dbReference type="EMBL" id="PIB76252.1"/>
    </source>
</evidence>
<comment type="caution">
    <text evidence="2">The sequence shown here is derived from an EMBL/GenBank/DDBJ whole genome shotgun (WGS) entry which is preliminary data.</text>
</comment>
<evidence type="ECO:0000313" key="3">
    <source>
        <dbReference type="Proteomes" id="UP000230551"/>
    </source>
</evidence>
<feature type="compositionally biased region" description="Basic and acidic residues" evidence="1">
    <location>
        <begin position="15"/>
        <end position="26"/>
    </location>
</feature>
<dbReference type="EMBL" id="PDCN02000005">
    <property type="protein sequence ID" value="PIB76252.1"/>
    <property type="molecule type" value="Genomic_DNA"/>
</dbReference>
<dbReference type="Proteomes" id="UP000230551">
    <property type="component" value="Unassembled WGS sequence"/>
</dbReference>
<protein>
    <submittedName>
        <fullName evidence="2">DUF2742 domain-containing protein</fullName>
    </submittedName>
</protein>
<keyword evidence="3" id="KW-1185">Reference proteome</keyword>
<dbReference type="STRING" id="85968.GCA_900073015_01065"/>
<dbReference type="AlphaFoldDB" id="A0A2G5PD48"/>
<dbReference type="Pfam" id="PF10888">
    <property type="entry name" value="DUF2742"/>
    <property type="match status" value="1"/>
</dbReference>
<accession>A0A2G5PD48</accession>
<dbReference type="InterPro" id="IPR024384">
    <property type="entry name" value="DUF2742"/>
</dbReference>
<reference evidence="2 3" key="1">
    <citation type="journal article" date="2017" name="Infect. Genet. Evol.">
        <title>The new phylogeny of the genus Mycobacterium: The old and the news.</title>
        <authorList>
            <person name="Tortoli E."/>
            <person name="Fedrizzi T."/>
            <person name="Meehan C.J."/>
            <person name="Trovato A."/>
            <person name="Grottola A."/>
            <person name="Giacobazzi E."/>
            <person name="Serpini G.F."/>
            <person name="Tagliazucchi S."/>
            <person name="Fabio A."/>
            <person name="Bettua C."/>
            <person name="Bertorelli R."/>
            <person name="Frascaro F."/>
            <person name="De Sanctis V."/>
            <person name="Pecorari M."/>
            <person name="Jousson O."/>
            <person name="Segata N."/>
            <person name="Cirillo D.M."/>
        </authorList>
    </citation>
    <scope>NUCLEOTIDE SEQUENCE [LARGE SCALE GENOMIC DNA]</scope>
    <source>
        <strain evidence="2 3">CIP1034565</strain>
    </source>
</reference>
<dbReference type="OrthoDB" id="4374214at2"/>
<gene>
    <name evidence="2" type="ORF">CQY22_005890</name>
</gene>
<evidence type="ECO:0000256" key="1">
    <source>
        <dbReference type="SAM" id="MobiDB-lite"/>
    </source>
</evidence>
<name>A0A2G5PD48_9MYCO</name>
<feature type="region of interest" description="Disordered" evidence="1">
    <location>
        <begin position="1"/>
        <end position="45"/>
    </location>
</feature>
<sequence length="140" mass="14916">MADSRGSRARPQPARHRDPPAHRLPGDRSVNAAANRSRPHLGAGLPASNQVAFAEVLRFVADLGVDPTRVLTAGTPAWCELPDDHPDKLAAVLAAGVHHALRVDLAQAARAEASRAVSASTDWSRVGRPRPDSYIERISA</sequence>